<organism evidence="2 3">
    <name type="scientific">Undibacterium arcticum</name>
    <dbReference type="NCBI Taxonomy" id="1762892"/>
    <lineage>
        <taxon>Bacteria</taxon>
        <taxon>Pseudomonadati</taxon>
        <taxon>Pseudomonadota</taxon>
        <taxon>Betaproteobacteria</taxon>
        <taxon>Burkholderiales</taxon>
        <taxon>Oxalobacteraceae</taxon>
        <taxon>Undibacterium</taxon>
    </lineage>
</organism>
<proteinExistence type="predicted"/>
<evidence type="ECO:0000256" key="1">
    <source>
        <dbReference type="SAM" id="MobiDB-lite"/>
    </source>
</evidence>
<gene>
    <name evidence="2" type="ORF">ACFOFO_03625</name>
</gene>
<evidence type="ECO:0000313" key="2">
    <source>
        <dbReference type="EMBL" id="MFC3107058.1"/>
    </source>
</evidence>
<sequence>MTHSSTPSPQPQSHFTRARICSRATEEGRITLREMRFITTTQNGGRQERT</sequence>
<accession>A0ABV7EWA5</accession>
<protein>
    <submittedName>
        <fullName evidence="2">Arylamine N-acetyltransferase</fullName>
    </submittedName>
</protein>
<feature type="compositionally biased region" description="Low complexity" evidence="1">
    <location>
        <begin position="1"/>
        <end position="14"/>
    </location>
</feature>
<dbReference type="RefSeq" id="WP_390328217.1">
    <property type="nucleotide sequence ID" value="NZ_JBHRTP010000008.1"/>
</dbReference>
<dbReference type="InterPro" id="IPR001447">
    <property type="entry name" value="Arylamine_N-AcTrfase"/>
</dbReference>
<feature type="region of interest" description="Disordered" evidence="1">
    <location>
        <begin position="1"/>
        <end position="22"/>
    </location>
</feature>
<keyword evidence="3" id="KW-1185">Reference proteome</keyword>
<dbReference type="Pfam" id="PF00797">
    <property type="entry name" value="Acetyltransf_2"/>
    <property type="match status" value="1"/>
</dbReference>
<evidence type="ECO:0000313" key="3">
    <source>
        <dbReference type="Proteomes" id="UP001595530"/>
    </source>
</evidence>
<dbReference type="Proteomes" id="UP001595530">
    <property type="component" value="Unassembled WGS sequence"/>
</dbReference>
<comment type="caution">
    <text evidence="2">The sequence shown here is derived from an EMBL/GenBank/DDBJ whole genome shotgun (WGS) entry which is preliminary data.</text>
</comment>
<dbReference type="EMBL" id="JBHRTP010000008">
    <property type="protein sequence ID" value="MFC3107058.1"/>
    <property type="molecule type" value="Genomic_DNA"/>
</dbReference>
<name>A0ABV7EWA5_9BURK</name>
<reference evidence="3" key="1">
    <citation type="journal article" date="2019" name="Int. J. Syst. Evol. Microbiol.">
        <title>The Global Catalogue of Microorganisms (GCM) 10K type strain sequencing project: providing services to taxonomists for standard genome sequencing and annotation.</title>
        <authorList>
            <consortium name="The Broad Institute Genomics Platform"/>
            <consortium name="The Broad Institute Genome Sequencing Center for Infectious Disease"/>
            <person name="Wu L."/>
            <person name="Ma J."/>
        </authorList>
    </citation>
    <scope>NUCLEOTIDE SEQUENCE [LARGE SCALE GENOMIC DNA]</scope>
    <source>
        <strain evidence="3">KCTC 42986</strain>
    </source>
</reference>
<dbReference type="Gene3D" id="3.30.2140.10">
    <property type="entry name" value="Arylamine N-acetyltransferase"/>
    <property type="match status" value="1"/>
</dbReference>